<dbReference type="RefSeq" id="WP_044188638.1">
    <property type="nucleotide sequence ID" value="NZ_JMCB01000006.1"/>
</dbReference>
<reference evidence="1 2" key="1">
    <citation type="submission" date="2014-04" db="EMBL/GenBank/DDBJ databases">
        <title>Genome assembly of Hyalangium minutum DSM 14724.</title>
        <authorList>
            <person name="Sharma G."/>
            <person name="Subramanian S."/>
        </authorList>
    </citation>
    <scope>NUCLEOTIDE SEQUENCE [LARGE SCALE GENOMIC DNA]</scope>
    <source>
        <strain evidence="1 2">DSM 14724</strain>
    </source>
</reference>
<protein>
    <submittedName>
        <fullName evidence="1">Uncharacterized protein</fullName>
    </submittedName>
</protein>
<comment type="caution">
    <text evidence="1">The sequence shown here is derived from an EMBL/GenBank/DDBJ whole genome shotgun (WGS) entry which is preliminary data.</text>
</comment>
<sequence length="312" mass="32679">MIRTTQRRTLTLEAPEQPGRPAHVSAASGLVAVGPWLYVVADDALHLAVFPREGTAPGRSVRLFPGELPLEHRERKAAKPDLEALCLLAPFEGCPHGALLAMPSGSTAERQRGALLPLAADGTLAGGARLLDFTALYSQLARELGPLNVEGAAVSGARLRLLQRGNGDQGTDALVDLDHERIIRALVTGRDPGPETVRTVKRWELGRAGGVRLSFTDASPLPDGRIIFTAAAEDTRDTYADGQVTGSAVGVLAPDGAPLFLDGVDAKVKLEGVSARVEGGRVHLLLVADADDPAVPAPLLEAVLEGVPASLR</sequence>
<name>A0A085WKC1_9BACT</name>
<dbReference type="STRING" id="394096.DB31_7371"/>
<dbReference type="Proteomes" id="UP000028725">
    <property type="component" value="Unassembled WGS sequence"/>
</dbReference>
<dbReference type="PATRIC" id="fig|394096.3.peg.3412"/>
<evidence type="ECO:0000313" key="1">
    <source>
        <dbReference type="EMBL" id="KFE68134.1"/>
    </source>
</evidence>
<proteinExistence type="predicted"/>
<dbReference type="Pfam" id="PF22000">
    <property type="entry name" value="DUF6929"/>
    <property type="match status" value="1"/>
</dbReference>
<evidence type="ECO:0000313" key="2">
    <source>
        <dbReference type="Proteomes" id="UP000028725"/>
    </source>
</evidence>
<dbReference type="AlphaFoldDB" id="A0A085WKC1"/>
<keyword evidence="2" id="KW-1185">Reference proteome</keyword>
<dbReference type="OrthoDB" id="8357313at2"/>
<gene>
    <name evidence="1" type="ORF">DB31_7371</name>
</gene>
<organism evidence="1 2">
    <name type="scientific">Hyalangium minutum</name>
    <dbReference type="NCBI Taxonomy" id="394096"/>
    <lineage>
        <taxon>Bacteria</taxon>
        <taxon>Pseudomonadati</taxon>
        <taxon>Myxococcota</taxon>
        <taxon>Myxococcia</taxon>
        <taxon>Myxococcales</taxon>
        <taxon>Cystobacterineae</taxon>
        <taxon>Archangiaceae</taxon>
        <taxon>Hyalangium</taxon>
    </lineage>
</organism>
<dbReference type="EMBL" id="JMCB01000006">
    <property type="protein sequence ID" value="KFE68134.1"/>
    <property type="molecule type" value="Genomic_DNA"/>
</dbReference>
<accession>A0A085WKC1</accession>
<dbReference type="InterPro" id="IPR053851">
    <property type="entry name" value="DUF6929"/>
</dbReference>